<protein>
    <submittedName>
        <fullName evidence="5">TNF receptor-associated factor 4</fullName>
    </submittedName>
</protein>
<dbReference type="GO" id="GO:0043122">
    <property type="term" value="P:regulation of canonical NF-kappaB signal transduction"/>
    <property type="evidence" value="ECO:0007669"/>
    <property type="project" value="TreeGrafter"/>
</dbReference>
<evidence type="ECO:0000313" key="6">
    <source>
        <dbReference type="Proteomes" id="UP000225706"/>
    </source>
</evidence>
<organism evidence="5 6">
    <name type="scientific">Stylophora pistillata</name>
    <name type="common">Smooth cauliflower coral</name>
    <dbReference type="NCBI Taxonomy" id="50429"/>
    <lineage>
        <taxon>Eukaryota</taxon>
        <taxon>Metazoa</taxon>
        <taxon>Cnidaria</taxon>
        <taxon>Anthozoa</taxon>
        <taxon>Hexacorallia</taxon>
        <taxon>Scleractinia</taxon>
        <taxon>Astrocoeniina</taxon>
        <taxon>Pocilloporidae</taxon>
        <taxon>Stylophora</taxon>
    </lineage>
</organism>
<comment type="caution">
    <text evidence="5">The sequence shown here is derived from an EMBL/GenBank/DDBJ whole genome shotgun (WGS) entry which is preliminary data.</text>
</comment>
<keyword evidence="2" id="KW-0863">Zinc-finger</keyword>
<dbReference type="SUPFAM" id="SSF57850">
    <property type="entry name" value="RING/U-box"/>
    <property type="match status" value="1"/>
</dbReference>
<dbReference type="OrthoDB" id="5945562at2759"/>
<keyword evidence="5" id="KW-0675">Receptor</keyword>
<dbReference type="EMBL" id="LSMT01000823">
    <property type="protein sequence ID" value="PFX14192.1"/>
    <property type="molecule type" value="Genomic_DNA"/>
</dbReference>
<dbReference type="STRING" id="50429.A0A2B4RD68"/>
<feature type="domain" description="Zinc finger C3HC4 RING-type" evidence="4">
    <location>
        <begin position="133"/>
        <end position="155"/>
    </location>
</feature>
<gene>
    <name evidence="5" type="primary">Traf4</name>
    <name evidence="5" type="ORF">AWC38_SpisGene21668</name>
</gene>
<dbReference type="SUPFAM" id="SSF49599">
    <property type="entry name" value="TRAF domain-like"/>
    <property type="match status" value="1"/>
</dbReference>
<keyword evidence="6" id="KW-1185">Reference proteome</keyword>
<keyword evidence="1" id="KW-0479">Metal-binding</keyword>
<dbReference type="PANTHER" id="PTHR10131">
    <property type="entry name" value="TNF RECEPTOR ASSOCIATED FACTOR"/>
    <property type="match status" value="1"/>
</dbReference>
<evidence type="ECO:0000259" key="4">
    <source>
        <dbReference type="Pfam" id="PF00097"/>
    </source>
</evidence>
<evidence type="ECO:0000313" key="5">
    <source>
        <dbReference type="EMBL" id="PFX14192.1"/>
    </source>
</evidence>
<dbReference type="InterPro" id="IPR013083">
    <property type="entry name" value="Znf_RING/FYVE/PHD"/>
</dbReference>
<accession>A0A2B4RD68</accession>
<dbReference type="GO" id="GO:0008270">
    <property type="term" value="F:zinc ion binding"/>
    <property type="evidence" value="ECO:0007669"/>
    <property type="project" value="UniProtKB-KW"/>
</dbReference>
<dbReference type="Pfam" id="PF00097">
    <property type="entry name" value="zf-C3HC4"/>
    <property type="match status" value="1"/>
</dbReference>
<name>A0A2B4RD68_STYPI</name>
<proteinExistence type="predicted"/>
<dbReference type="InterPro" id="IPR018957">
    <property type="entry name" value="Znf_C3HC4_RING-type"/>
</dbReference>
<reference evidence="6" key="1">
    <citation type="journal article" date="2017" name="bioRxiv">
        <title>Comparative analysis of the genomes of Stylophora pistillata and Acropora digitifera provides evidence for extensive differences between species of corals.</title>
        <authorList>
            <person name="Voolstra C.R."/>
            <person name="Li Y."/>
            <person name="Liew Y.J."/>
            <person name="Baumgarten S."/>
            <person name="Zoccola D."/>
            <person name="Flot J.-F."/>
            <person name="Tambutte S."/>
            <person name="Allemand D."/>
            <person name="Aranda M."/>
        </authorList>
    </citation>
    <scope>NUCLEOTIDE SEQUENCE [LARGE SCALE GENOMIC DNA]</scope>
</reference>
<dbReference type="AlphaFoldDB" id="A0A2B4RD68"/>
<dbReference type="Gene3D" id="3.30.40.10">
    <property type="entry name" value="Zinc/RING finger domain, C3HC4 (zinc finger)"/>
    <property type="match status" value="2"/>
</dbReference>
<dbReference type="Proteomes" id="UP000225706">
    <property type="component" value="Unassembled WGS sequence"/>
</dbReference>
<feature type="non-terminal residue" evidence="5">
    <location>
        <position position="254"/>
    </location>
</feature>
<sequence length="254" mass="28639">MYQESGQRSENTIVEGVVSASHISHVAGDSSDSVERKEHFADEFSHVVNDNLHLDFTEHTEEHGASYMTVELKHSSFERVWELGLSLWSSGKTDYHFRFRSETEITMAAGQNVPELGGYDFEFTSKVPEELECPVCQLTMKDPIEIEGCGHRFCSLYNEGLVSPHNIALRVLGCAAGKILKRGHSPKCPVDRQPLSRDKNHQSGCLLKVVECPNAGCQERFAKHDKNNNSESECSWRKVNSKYCGESYIVRIKQ</sequence>
<evidence type="ECO:0000256" key="1">
    <source>
        <dbReference type="ARBA" id="ARBA00022723"/>
    </source>
</evidence>
<keyword evidence="3" id="KW-0862">Zinc</keyword>
<evidence type="ECO:0000256" key="2">
    <source>
        <dbReference type="ARBA" id="ARBA00022771"/>
    </source>
</evidence>
<evidence type="ECO:0000256" key="3">
    <source>
        <dbReference type="ARBA" id="ARBA00022833"/>
    </source>
</evidence>
<dbReference type="PANTHER" id="PTHR10131:SF94">
    <property type="entry name" value="TNF RECEPTOR-ASSOCIATED FACTOR 4"/>
    <property type="match status" value="1"/>
</dbReference>